<keyword evidence="9" id="KW-0472">Membrane</keyword>
<dbReference type="InterPro" id="IPR050482">
    <property type="entry name" value="Sensor_HK_TwoCompSys"/>
</dbReference>
<dbReference type="AlphaFoldDB" id="A0A918DNS1"/>
<dbReference type="InterPro" id="IPR003594">
    <property type="entry name" value="HATPase_dom"/>
</dbReference>
<sequence length="377" mass="39732">MVLDLLAGLAFSLLFLTAATNASGLPSWARLVIPFALGMPLALRRRWPMPIFCLTLALAVLAVLLGAVSFAYVSPAYALYVVALVDTPGAWVPTTAIAVLTLITLGGLVLAGESSHTGAPPWMTHLDVPLIGIAALGGAWTVGRAVGERRVYAARDADRLAEQAVTEERLRIARELHDVVAHSVGLIAVKAGVANHVMNTKPEEAQDALRVIETASRSALVEMRHLLGVLRSAEPPDLDPAPGLSGLAGLAEQARMAGVDVDLDVRLGPAGERLPEGMELSVYRIVQEALTNVVKHAAPTLCRVTVVAEEREVRIEVMDDGPGRRVIPAEGAGHGLIGMRERIMMYGGDFEAGGVPGQGFRVLARLPNVHASPGGVS</sequence>
<keyword evidence="4" id="KW-0808">Transferase</keyword>
<dbReference type="InterPro" id="IPR036890">
    <property type="entry name" value="HATPase_C_sf"/>
</dbReference>
<evidence type="ECO:0000256" key="5">
    <source>
        <dbReference type="ARBA" id="ARBA00022741"/>
    </source>
</evidence>
<evidence type="ECO:0000256" key="4">
    <source>
        <dbReference type="ARBA" id="ARBA00022679"/>
    </source>
</evidence>
<feature type="transmembrane region" description="Helical" evidence="9">
    <location>
        <begin position="122"/>
        <end position="142"/>
    </location>
</feature>
<keyword evidence="5" id="KW-0547">Nucleotide-binding</keyword>
<evidence type="ECO:0000256" key="1">
    <source>
        <dbReference type="ARBA" id="ARBA00000085"/>
    </source>
</evidence>
<dbReference type="PANTHER" id="PTHR24421:SF10">
    <property type="entry name" value="NITRATE_NITRITE SENSOR PROTEIN NARQ"/>
    <property type="match status" value="1"/>
</dbReference>
<reference evidence="11" key="1">
    <citation type="journal article" date="2014" name="Int. J. Syst. Evol. Microbiol.">
        <title>Complete genome sequence of Corynebacterium casei LMG S-19264T (=DSM 44701T), isolated from a smear-ripened cheese.</title>
        <authorList>
            <consortium name="US DOE Joint Genome Institute (JGI-PGF)"/>
            <person name="Walter F."/>
            <person name="Albersmeier A."/>
            <person name="Kalinowski J."/>
            <person name="Ruckert C."/>
        </authorList>
    </citation>
    <scope>NUCLEOTIDE SEQUENCE</scope>
    <source>
        <strain evidence="11">CGMCC 4.7368</strain>
    </source>
</reference>
<keyword evidence="6 11" id="KW-0418">Kinase</keyword>
<evidence type="ECO:0000256" key="2">
    <source>
        <dbReference type="ARBA" id="ARBA00012438"/>
    </source>
</evidence>
<dbReference type="Pfam" id="PF07730">
    <property type="entry name" value="HisKA_3"/>
    <property type="match status" value="1"/>
</dbReference>
<evidence type="ECO:0000256" key="6">
    <source>
        <dbReference type="ARBA" id="ARBA00022777"/>
    </source>
</evidence>
<dbReference type="SMART" id="SM00387">
    <property type="entry name" value="HATPase_c"/>
    <property type="match status" value="1"/>
</dbReference>
<dbReference type="InterPro" id="IPR011712">
    <property type="entry name" value="Sig_transdc_His_kin_sub3_dim/P"/>
</dbReference>
<dbReference type="EMBL" id="BMNH01000021">
    <property type="protein sequence ID" value="GGO77157.1"/>
    <property type="molecule type" value="Genomic_DNA"/>
</dbReference>
<feature type="transmembrane region" description="Helical" evidence="9">
    <location>
        <begin position="48"/>
        <end position="78"/>
    </location>
</feature>
<dbReference type="GO" id="GO:0005524">
    <property type="term" value="F:ATP binding"/>
    <property type="evidence" value="ECO:0007669"/>
    <property type="project" value="UniProtKB-KW"/>
</dbReference>
<dbReference type="PANTHER" id="PTHR24421">
    <property type="entry name" value="NITRATE/NITRITE SENSOR PROTEIN NARX-RELATED"/>
    <property type="match status" value="1"/>
</dbReference>
<reference evidence="11" key="2">
    <citation type="submission" date="2020-09" db="EMBL/GenBank/DDBJ databases">
        <authorList>
            <person name="Sun Q."/>
            <person name="Zhou Y."/>
        </authorList>
    </citation>
    <scope>NUCLEOTIDE SEQUENCE</scope>
    <source>
        <strain evidence="11">CGMCC 4.7368</strain>
    </source>
</reference>
<keyword evidence="8" id="KW-0902">Two-component regulatory system</keyword>
<keyword evidence="12" id="KW-1185">Reference proteome</keyword>
<evidence type="ECO:0000313" key="12">
    <source>
        <dbReference type="Proteomes" id="UP000646523"/>
    </source>
</evidence>
<accession>A0A918DNS1</accession>
<keyword evidence="7" id="KW-0067">ATP-binding</keyword>
<name>A0A918DNS1_9ACTN</name>
<dbReference type="SUPFAM" id="SSF55874">
    <property type="entry name" value="ATPase domain of HSP90 chaperone/DNA topoisomerase II/histidine kinase"/>
    <property type="match status" value="1"/>
</dbReference>
<dbReference type="Gene3D" id="1.20.5.1930">
    <property type="match status" value="1"/>
</dbReference>
<gene>
    <name evidence="11" type="ORF">GCM10012289_56180</name>
</gene>
<dbReference type="Gene3D" id="3.30.565.10">
    <property type="entry name" value="Histidine kinase-like ATPase, C-terminal domain"/>
    <property type="match status" value="1"/>
</dbReference>
<dbReference type="EC" id="2.7.13.3" evidence="2"/>
<dbReference type="Proteomes" id="UP000646523">
    <property type="component" value="Unassembled WGS sequence"/>
</dbReference>
<evidence type="ECO:0000256" key="7">
    <source>
        <dbReference type="ARBA" id="ARBA00022840"/>
    </source>
</evidence>
<evidence type="ECO:0000256" key="3">
    <source>
        <dbReference type="ARBA" id="ARBA00022553"/>
    </source>
</evidence>
<dbReference type="GO" id="GO:0046983">
    <property type="term" value="F:protein dimerization activity"/>
    <property type="evidence" value="ECO:0007669"/>
    <property type="project" value="InterPro"/>
</dbReference>
<evidence type="ECO:0000256" key="9">
    <source>
        <dbReference type="SAM" id="Phobius"/>
    </source>
</evidence>
<organism evidence="11 12">
    <name type="scientific">Nonomuraea cavernae</name>
    <dbReference type="NCBI Taxonomy" id="2045107"/>
    <lineage>
        <taxon>Bacteria</taxon>
        <taxon>Bacillati</taxon>
        <taxon>Actinomycetota</taxon>
        <taxon>Actinomycetes</taxon>
        <taxon>Streptosporangiales</taxon>
        <taxon>Streptosporangiaceae</taxon>
        <taxon>Nonomuraea</taxon>
    </lineage>
</organism>
<feature type="domain" description="Histidine kinase/HSP90-like ATPase" evidence="10">
    <location>
        <begin position="277"/>
        <end position="370"/>
    </location>
</feature>
<keyword evidence="9" id="KW-1133">Transmembrane helix</keyword>
<evidence type="ECO:0000259" key="10">
    <source>
        <dbReference type="SMART" id="SM00387"/>
    </source>
</evidence>
<feature type="transmembrane region" description="Helical" evidence="9">
    <location>
        <begin position="90"/>
        <end position="110"/>
    </location>
</feature>
<keyword evidence="9" id="KW-0812">Transmembrane</keyword>
<dbReference type="CDD" id="cd16917">
    <property type="entry name" value="HATPase_UhpB-NarQ-NarX-like"/>
    <property type="match status" value="1"/>
</dbReference>
<evidence type="ECO:0000313" key="11">
    <source>
        <dbReference type="EMBL" id="GGO77157.1"/>
    </source>
</evidence>
<keyword evidence="3" id="KW-0597">Phosphoprotein</keyword>
<evidence type="ECO:0000256" key="8">
    <source>
        <dbReference type="ARBA" id="ARBA00023012"/>
    </source>
</evidence>
<dbReference type="GO" id="GO:0016020">
    <property type="term" value="C:membrane"/>
    <property type="evidence" value="ECO:0007669"/>
    <property type="project" value="InterPro"/>
</dbReference>
<comment type="catalytic activity">
    <reaction evidence="1">
        <text>ATP + protein L-histidine = ADP + protein N-phospho-L-histidine.</text>
        <dbReference type="EC" id="2.7.13.3"/>
    </reaction>
</comment>
<dbReference type="Pfam" id="PF02518">
    <property type="entry name" value="HATPase_c"/>
    <property type="match status" value="1"/>
</dbReference>
<comment type="caution">
    <text evidence="11">The sequence shown here is derived from an EMBL/GenBank/DDBJ whole genome shotgun (WGS) entry which is preliminary data.</text>
</comment>
<proteinExistence type="predicted"/>
<protein>
    <recommendedName>
        <fullName evidence="2">histidine kinase</fullName>
        <ecNumber evidence="2">2.7.13.3</ecNumber>
    </recommendedName>
</protein>
<dbReference type="GO" id="GO:0000155">
    <property type="term" value="F:phosphorelay sensor kinase activity"/>
    <property type="evidence" value="ECO:0007669"/>
    <property type="project" value="InterPro"/>
</dbReference>